<name>A0A7Y4IP81_MYXXA</name>
<accession>A0A7Y4IP81</accession>
<reference evidence="2 3" key="1">
    <citation type="submission" date="2020-05" db="EMBL/GenBank/DDBJ databases">
        <authorList>
            <person name="Whitworth D."/>
        </authorList>
    </citation>
    <scope>NUCLEOTIDE SEQUENCE [LARGE SCALE GENOMIC DNA]</scope>
    <source>
        <strain evidence="2 3">AM005</strain>
    </source>
</reference>
<keyword evidence="1" id="KW-0472">Membrane</keyword>
<evidence type="ECO:0000313" key="3">
    <source>
        <dbReference type="Proteomes" id="UP000533080"/>
    </source>
</evidence>
<evidence type="ECO:0000256" key="1">
    <source>
        <dbReference type="SAM" id="Phobius"/>
    </source>
</evidence>
<dbReference type="InterPro" id="IPR050682">
    <property type="entry name" value="ModA/WtpA"/>
</dbReference>
<dbReference type="Pfam" id="PF13531">
    <property type="entry name" value="SBP_bac_11"/>
    <property type="match status" value="1"/>
</dbReference>
<gene>
    <name evidence="2" type="ORF">HNV28_31970</name>
</gene>
<dbReference type="SUPFAM" id="SSF53850">
    <property type="entry name" value="Periplasmic binding protein-like II"/>
    <property type="match status" value="1"/>
</dbReference>
<dbReference type="Proteomes" id="UP000533080">
    <property type="component" value="Unassembled WGS sequence"/>
</dbReference>
<comment type="caution">
    <text evidence="2">The sequence shown here is derived from an EMBL/GenBank/DDBJ whole genome shotgun (WGS) entry which is preliminary data.</text>
</comment>
<dbReference type="PANTHER" id="PTHR30632">
    <property type="entry name" value="MOLYBDATE-BINDING PERIPLASMIC PROTEIN"/>
    <property type="match status" value="1"/>
</dbReference>
<dbReference type="EMBL" id="JABFNT010000151">
    <property type="protein sequence ID" value="NOJ82882.1"/>
    <property type="molecule type" value="Genomic_DNA"/>
</dbReference>
<protein>
    <submittedName>
        <fullName evidence="2">Substrate-binding domain-containing protein</fullName>
    </submittedName>
</protein>
<organism evidence="2 3">
    <name type="scientific">Myxococcus xanthus</name>
    <dbReference type="NCBI Taxonomy" id="34"/>
    <lineage>
        <taxon>Bacteria</taxon>
        <taxon>Pseudomonadati</taxon>
        <taxon>Myxococcota</taxon>
        <taxon>Myxococcia</taxon>
        <taxon>Myxococcales</taxon>
        <taxon>Cystobacterineae</taxon>
        <taxon>Myxococcaceae</taxon>
        <taxon>Myxococcus</taxon>
    </lineage>
</organism>
<sequence length="460" mass="50171">MASSAHSGMSFVFKQTCGSGHFGFQGWGPRRTCRPCTASRRLPTRMLRSRAPVPRSASRSMKPAVLIIVGVLTALGGALYLSSRRAAERAEEVRPAAQAPVSTRAVRTEITFLYSTEKKAWVEEAAADFQKAHPLIRVNLVGQGSLEAARAILEGRERPTVWSPADSAVLRMLESDWATDTTREPLFASEGEAAPRPLVKTPLVFVAWEDRAEVLLRASGGGAVSWKVIHDAVSSDQGWPAVGGQPEWGFVKLGHTDPTRSNSGLQALLLASLEFYGKQSGLTVADLLEPRFQTWLSQLERGTGRFEQSTGALMADMVRFGPSRYDIAVVYENLAIAQLSQPPGKWGALKVLYPTLTSWSDHPAAVLDGDWVLPRQREAALEWLRYLHSRPVQQRALAFGFRPADDSVPLEPPGEDSLFPPLAARGLQVDVPAGAEVPEGAVVRNLLTLWTRRVGNARSP</sequence>
<keyword evidence="1" id="KW-0812">Transmembrane</keyword>
<dbReference type="GO" id="GO:0030973">
    <property type="term" value="F:molybdate ion binding"/>
    <property type="evidence" value="ECO:0007669"/>
    <property type="project" value="TreeGrafter"/>
</dbReference>
<proteinExistence type="predicted"/>
<feature type="transmembrane region" description="Helical" evidence="1">
    <location>
        <begin position="64"/>
        <end position="81"/>
    </location>
</feature>
<dbReference type="AlphaFoldDB" id="A0A7Y4IP81"/>
<keyword evidence="1" id="KW-1133">Transmembrane helix</keyword>
<dbReference type="PANTHER" id="PTHR30632:SF0">
    <property type="entry name" value="SULFATE-BINDING PROTEIN"/>
    <property type="match status" value="1"/>
</dbReference>
<dbReference type="Gene3D" id="3.40.190.10">
    <property type="entry name" value="Periplasmic binding protein-like II"/>
    <property type="match status" value="1"/>
</dbReference>
<dbReference type="GO" id="GO:0015689">
    <property type="term" value="P:molybdate ion transport"/>
    <property type="evidence" value="ECO:0007669"/>
    <property type="project" value="TreeGrafter"/>
</dbReference>
<evidence type="ECO:0000313" key="2">
    <source>
        <dbReference type="EMBL" id="NOJ82882.1"/>
    </source>
</evidence>